<feature type="transmembrane region" description="Helical" evidence="8">
    <location>
        <begin position="48"/>
        <end position="68"/>
    </location>
</feature>
<protein>
    <submittedName>
        <fullName evidence="9">Mannosyltransferase</fullName>
    </submittedName>
</protein>
<feature type="transmembrane region" description="Helical" evidence="8">
    <location>
        <begin position="397"/>
        <end position="418"/>
    </location>
</feature>
<evidence type="ECO:0000256" key="2">
    <source>
        <dbReference type="ARBA" id="ARBA00022475"/>
    </source>
</evidence>
<gene>
    <name evidence="9" type="ORF">H7K45_10770</name>
</gene>
<keyword evidence="5 8" id="KW-1133">Transmembrane helix</keyword>
<name>A0A9X2Z106_9MYCO</name>
<evidence type="ECO:0000256" key="5">
    <source>
        <dbReference type="ARBA" id="ARBA00022989"/>
    </source>
</evidence>
<keyword evidence="6 8" id="KW-0472">Membrane</keyword>
<comment type="caution">
    <text evidence="9">The sequence shown here is derived from an EMBL/GenBank/DDBJ whole genome shotgun (WGS) entry which is preliminary data.</text>
</comment>
<evidence type="ECO:0000256" key="3">
    <source>
        <dbReference type="ARBA" id="ARBA00022679"/>
    </source>
</evidence>
<sequence>MAAIREWWQRATKCVGVRRGEVTVASAAAPNSGHSSAAERWQCRLLRIAPLLLAASVLIRFAASVLQYGDLYIDLRVYVVGGAAVGRPGTLYDAFSLDGVGQHLPFTYPPFAAILYYPLHWFPFAIVAFAWTAATIAALYGVVRISQMMAGSDNPRAAMLWTGAAILFEPVRSTLDLGQVNMFLMLAVLYAARSSRWWVSGSLVGLAAGVKLTPAIASFYLLGMRRWTAAAASIVAFVATIGVSAVLLPRETRLYFTELLGDVQRVGAVDYAPNQSWQGTLSRIVGYDVGRGPLLLLAIFATAILAAFAWRALGGRFQIRDALGSLLVIQLFGLTISPVSWTHHWVWVVPLVVWLFHGRWCDAPGVKVLRWLWVALLLIGVPTLLALQPQDYSRPWYFAWADAVYVPMTLATFAWMIVAGRQGAKQDGDRRAIRAGER</sequence>
<keyword evidence="10" id="KW-1185">Reference proteome</keyword>
<feature type="transmembrane region" description="Helical" evidence="8">
    <location>
        <begin position="292"/>
        <end position="310"/>
    </location>
</feature>
<keyword evidence="4 8" id="KW-0812">Transmembrane</keyword>
<dbReference type="AlphaFoldDB" id="A0A9X2Z106"/>
<dbReference type="Proteomes" id="UP001141629">
    <property type="component" value="Unassembled WGS sequence"/>
</dbReference>
<evidence type="ECO:0000256" key="1">
    <source>
        <dbReference type="ARBA" id="ARBA00004651"/>
    </source>
</evidence>
<feature type="transmembrane region" description="Helical" evidence="8">
    <location>
        <begin position="198"/>
        <end position="222"/>
    </location>
</feature>
<dbReference type="GO" id="GO:0016758">
    <property type="term" value="F:hexosyltransferase activity"/>
    <property type="evidence" value="ECO:0007669"/>
    <property type="project" value="InterPro"/>
</dbReference>
<dbReference type="NCBIfam" id="NF009915">
    <property type="entry name" value="PRK13375.1"/>
    <property type="match status" value="1"/>
</dbReference>
<reference evidence="9" key="2">
    <citation type="journal article" date="2022" name="BMC Genomics">
        <title>Comparative genome analysis of mycobacteria focusing on tRNA and non-coding RNA.</title>
        <authorList>
            <person name="Behra P.R.K."/>
            <person name="Pettersson B.M.F."/>
            <person name="Ramesh M."/>
            <person name="Das S."/>
            <person name="Dasgupta S."/>
            <person name="Kirsebom L.A."/>
        </authorList>
    </citation>
    <scope>NUCLEOTIDE SEQUENCE</scope>
    <source>
        <strain evidence="9">DSM 44838</strain>
    </source>
</reference>
<evidence type="ECO:0000313" key="10">
    <source>
        <dbReference type="Proteomes" id="UP001141629"/>
    </source>
</evidence>
<keyword evidence="9" id="KW-0328">Glycosyltransferase</keyword>
<dbReference type="InterPro" id="IPR018584">
    <property type="entry name" value="GT87"/>
</dbReference>
<evidence type="ECO:0000256" key="7">
    <source>
        <dbReference type="ARBA" id="ARBA00024033"/>
    </source>
</evidence>
<proteinExistence type="inferred from homology"/>
<comment type="similarity">
    <text evidence="7">Belongs to the glycosyltransferase 87 family.</text>
</comment>
<evidence type="ECO:0000313" key="9">
    <source>
        <dbReference type="EMBL" id="MCV7421021.1"/>
    </source>
</evidence>
<feature type="transmembrane region" description="Helical" evidence="8">
    <location>
        <begin position="121"/>
        <end position="143"/>
    </location>
</feature>
<dbReference type="RefSeq" id="WP_276069861.1">
    <property type="nucleotide sequence ID" value="NZ_JACKVK010000008.1"/>
</dbReference>
<reference evidence="9" key="1">
    <citation type="submission" date="2020-07" db="EMBL/GenBank/DDBJ databases">
        <authorList>
            <person name="Pettersson B.M.F."/>
            <person name="Behra P.R.K."/>
            <person name="Ramesh M."/>
            <person name="Das S."/>
            <person name="Dasgupta S."/>
            <person name="Kirsebom L.A."/>
        </authorList>
    </citation>
    <scope>NUCLEOTIDE SEQUENCE</scope>
    <source>
        <strain evidence="9">DSM 44838</strain>
    </source>
</reference>
<keyword evidence="3" id="KW-0808">Transferase</keyword>
<evidence type="ECO:0000256" key="8">
    <source>
        <dbReference type="SAM" id="Phobius"/>
    </source>
</evidence>
<feature type="transmembrane region" description="Helical" evidence="8">
    <location>
        <begin position="368"/>
        <end position="385"/>
    </location>
</feature>
<keyword evidence="2" id="KW-1003">Cell membrane</keyword>
<feature type="transmembrane region" description="Helical" evidence="8">
    <location>
        <begin position="229"/>
        <end position="248"/>
    </location>
</feature>
<feature type="transmembrane region" description="Helical" evidence="8">
    <location>
        <begin position="345"/>
        <end position="361"/>
    </location>
</feature>
<comment type="subcellular location">
    <subcellularLocation>
        <location evidence="1">Cell membrane</location>
        <topology evidence="1">Multi-pass membrane protein</topology>
    </subcellularLocation>
</comment>
<evidence type="ECO:0000256" key="6">
    <source>
        <dbReference type="ARBA" id="ARBA00023136"/>
    </source>
</evidence>
<dbReference type="EMBL" id="JACKVK010000008">
    <property type="protein sequence ID" value="MCV7421021.1"/>
    <property type="molecule type" value="Genomic_DNA"/>
</dbReference>
<dbReference type="Pfam" id="PF09594">
    <property type="entry name" value="GT87"/>
    <property type="match status" value="1"/>
</dbReference>
<evidence type="ECO:0000256" key="4">
    <source>
        <dbReference type="ARBA" id="ARBA00022692"/>
    </source>
</evidence>
<accession>A0A9X2Z106</accession>
<dbReference type="GO" id="GO:0005886">
    <property type="term" value="C:plasma membrane"/>
    <property type="evidence" value="ECO:0007669"/>
    <property type="project" value="UniProtKB-SubCell"/>
</dbReference>
<organism evidence="9 10">
    <name type="scientific">Mycobacterium yunnanensis</name>
    <dbReference type="NCBI Taxonomy" id="368477"/>
    <lineage>
        <taxon>Bacteria</taxon>
        <taxon>Bacillati</taxon>
        <taxon>Actinomycetota</taxon>
        <taxon>Actinomycetes</taxon>
        <taxon>Mycobacteriales</taxon>
        <taxon>Mycobacteriaceae</taxon>
        <taxon>Mycobacterium</taxon>
    </lineage>
</organism>